<sequence length="121" mass="12929">MEGFKKQMDELTRMGQTGATNPDLPIGLGVQQGDGQQFKSDSSGSDLMWIDPQDATALDSNGKPITAGTSISPSGYSFPTAFGESVDRGQKALTTGAQSVRDDMGGQQQERKKVRRAYTLP</sequence>
<dbReference type="Proteomes" id="UP000005466">
    <property type="component" value="Unassembled WGS sequence"/>
</dbReference>
<dbReference type="HOGENOM" id="CLU_2054700_0_0_6"/>
<feature type="compositionally biased region" description="Basic and acidic residues" evidence="1">
    <location>
        <begin position="1"/>
        <end position="12"/>
    </location>
</feature>
<feature type="region of interest" description="Disordered" evidence="1">
    <location>
        <begin position="88"/>
        <end position="121"/>
    </location>
</feature>
<evidence type="ECO:0000313" key="3">
    <source>
        <dbReference type="Proteomes" id="UP000005466"/>
    </source>
</evidence>
<reference evidence="2 3" key="1">
    <citation type="journal article" date="2011" name="PLoS Pathog.">
        <title>Dynamic evolution of pathogenicity revealed by sequencing and comparative genomics of 19 Pseudomonas syringae isolates.</title>
        <authorList>
            <person name="Baltrus D.A."/>
            <person name="Nishimura M.T."/>
            <person name="Romanchuk A."/>
            <person name="Chang J.H."/>
            <person name="Mukhtar M.S."/>
            <person name="Cherkis K."/>
            <person name="Roach J."/>
            <person name="Grant S.R."/>
            <person name="Jones C.D."/>
            <person name="Dangl J.L."/>
        </authorList>
    </citation>
    <scope>NUCLEOTIDE SEQUENCE [LARGE SCALE GENOMIC DNA]</scope>
    <source>
        <strain evidence="3">race 4</strain>
    </source>
</reference>
<dbReference type="AlphaFoldDB" id="F3CF76"/>
<feature type="compositionally biased region" description="Polar residues" evidence="1">
    <location>
        <begin position="67"/>
        <end position="76"/>
    </location>
</feature>
<dbReference type="EMBL" id="ADWY01002180">
    <property type="protein sequence ID" value="EGH17918.1"/>
    <property type="molecule type" value="Genomic_DNA"/>
</dbReference>
<comment type="caution">
    <text evidence="2">The sequence shown here is derived from an EMBL/GenBank/DDBJ whole genome shotgun (WGS) entry which is preliminary data.</text>
</comment>
<proteinExistence type="predicted"/>
<name>F3CF76_PSESG</name>
<feature type="non-terminal residue" evidence="2">
    <location>
        <position position="121"/>
    </location>
</feature>
<evidence type="ECO:0000256" key="1">
    <source>
        <dbReference type="SAM" id="MobiDB-lite"/>
    </source>
</evidence>
<accession>F3CF76</accession>
<evidence type="ECO:0000313" key="2">
    <source>
        <dbReference type="EMBL" id="EGH17918.1"/>
    </source>
</evidence>
<gene>
    <name evidence="2" type="ORF">Pgy4_33726</name>
</gene>
<feature type="compositionally biased region" description="Basic residues" evidence="1">
    <location>
        <begin position="112"/>
        <end position="121"/>
    </location>
</feature>
<protein>
    <submittedName>
        <fullName evidence="2">Uncharacterized protein</fullName>
    </submittedName>
</protein>
<feature type="compositionally biased region" description="Polar residues" evidence="1">
    <location>
        <begin position="33"/>
        <end position="45"/>
    </location>
</feature>
<feature type="region of interest" description="Disordered" evidence="1">
    <location>
        <begin position="1"/>
        <end position="76"/>
    </location>
</feature>
<organism evidence="2 3">
    <name type="scientific">Pseudomonas savastanoi pv. glycinea str. race 4</name>
    <dbReference type="NCBI Taxonomy" id="875330"/>
    <lineage>
        <taxon>Bacteria</taxon>
        <taxon>Pseudomonadati</taxon>
        <taxon>Pseudomonadota</taxon>
        <taxon>Gammaproteobacteria</taxon>
        <taxon>Pseudomonadales</taxon>
        <taxon>Pseudomonadaceae</taxon>
        <taxon>Pseudomonas</taxon>
    </lineage>
</organism>